<keyword evidence="1" id="KW-0812">Transmembrane</keyword>
<organism evidence="2 3">
    <name type="scientific">Sulfurimonas hongkongensis</name>
    <dbReference type="NCBI Taxonomy" id="1172190"/>
    <lineage>
        <taxon>Bacteria</taxon>
        <taxon>Pseudomonadati</taxon>
        <taxon>Campylobacterota</taxon>
        <taxon>Epsilonproteobacteria</taxon>
        <taxon>Campylobacterales</taxon>
        <taxon>Sulfurimonadaceae</taxon>
        <taxon>Sulfurimonas</taxon>
    </lineage>
</organism>
<gene>
    <name evidence="2" type="ORF">M947_09610</name>
</gene>
<dbReference type="RefSeq" id="WP_021288167.1">
    <property type="nucleotide sequence ID" value="NZ_AUPZ01000013.1"/>
</dbReference>
<feature type="transmembrane region" description="Helical" evidence="1">
    <location>
        <begin position="142"/>
        <end position="170"/>
    </location>
</feature>
<evidence type="ECO:0008006" key="4">
    <source>
        <dbReference type="Google" id="ProtNLM"/>
    </source>
</evidence>
<dbReference type="EMBL" id="AUPZ01000013">
    <property type="protein sequence ID" value="EQB35528.1"/>
    <property type="molecule type" value="Genomic_DNA"/>
</dbReference>
<dbReference type="PATRIC" id="fig|1172190.3.peg.1857"/>
<reference evidence="2 3" key="1">
    <citation type="submission" date="2013-07" db="EMBL/GenBank/DDBJ databases">
        <title>Sulfurimonas hongkongensis AST-10 Genome Sequencing.</title>
        <authorList>
            <person name="Cai L."/>
            <person name="Zhang T."/>
        </authorList>
    </citation>
    <scope>NUCLEOTIDE SEQUENCE [LARGE SCALE GENOMIC DNA]</scope>
    <source>
        <strain evidence="2 3">AST-10</strain>
    </source>
</reference>
<proteinExistence type="predicted"/>
<comment type="caution">
    <text evidence="2">The sequence shown here is derived from an EMBL/GenBank/DDBJ whole genome shotgun (WGS) entry which is preliminary data.</text>
</comment>
<feature type="transmembrane region" description="Helical" evidence="1">
    <location>
        <begin position="247"/>
        <end position="265"/>
    </location>
</feature>
<keyword evidence="1" id="KW-1133">Transmembrane helix</keyword>
<feature type="transmembrane region" description="Helical" evidence="1">
    <location>
        <begin position="277"/>
        <end position="300"/>
    </location>
</feature>
<feature type="transmembrane region" description="Helical" evidence="1">
    <location>
        <begin position="111"/>
        <end position="130"/>
    </location>
</feature>
<sequence length="411" mass="46073">MFSISQDFAPPFKLISPFFILGGVFYLLASIYIFFFTADNLFVQDTKVLSFVHLYLLGFVMMVIFGAMAQLVPVVLEVGHSAVELFYAIWPLLGIGTLLMAVGFLGYPALLPYGGTVVLISMMIFVMEIFSTIKKVKKFSLVISSVLISNTFLFFGIIFGLTMALGYAGVIEVDIISLLRSHVYLVIGGYIIVTLMGLSVVLLPMFGLSHGFSMRPLEISITLMSISVVLVVISSFVQYFFIEYTAYALAVISMFIYFYMTYTIFKTRARKEIDIYVMSLFFGYISMVVAVTFGVLYLFISYEPLLLASGWLMFFGFFGFVITGHMYKIIPFLVWFERFSPLVGKQKVPMLADMLPKKSSHAQFVFGAIGVSIIALAILMQNDTMIKAGASFLVVGAFALFRNVFFMINYK</sequence>
<name>T0KQD0_9BACT</name>
<feature type="transmembrane region" description="Helical" evidence="1">
    <location>
        <begin position="12"/>
        <end position="35"/>
    </location>
</feature>
<feature type="transmembrane region" description="Helical" evidence="1">
    <location>
        <begin position="312"/>
        <end position="336"/>
    </location>
</feature>
<feature type="transmembrane region" description="Helical" evidence="1">
    <location>
        <begin position="182"/>
        <end position="207"/>
    </location>
</feature>
<dbReference type="OrthoDB" id="5295665at2"/>
<dbReference type="eggNOG" id="COG3278">
    <property type="taxonomic scope" value="Bacteria"/>
</dbReference>
<feature type="transmembrane region" description="Helical" evidence="1">
    <location>
        <begin position="55"/>
        <end position="76"/>
    </location>
</feature>
<feature type="transmembrane region" description="Helical" evidence="1">
    <location>
        <begin position="219"/>
        <end position="241"/>
    </location>
</feature>
<protein>
    <recommendedName>
        <fullName evidence="4">Cytochrome C oxidase subunit I</fullName>
    </recommendedName>
</protein>
<keyword evidence="3" id="KW-1185">Reference proteome</keyword>
<dbReference type="Proteomes" id="UP000015520">
    <property type="component" value="Unassembled WGS sequence"/>
</dbReference>
<evidence type="ECO:0000313" key="2">
    <source>
        <dbReference type="EMBL" id="EQB35528.1"/>
    </source>
</evidence>
<feature type="transmembrane region" description="Helical" evidence="1">
    <location>
        <begin position="85"/>
        <end position="105"/>
    </location>
</feature>
<dbReference type="AlphaFoldDB" id="T0KQD0"/>
<feature type="transmembrane region" description="Helical" evidence="1">
    <location>
        <begin position="388"/>
        <end position="408"/>
    </location>
</feature>
<accession>T0KQD0</accession>
<evidence type="ECO:0000256" key="1">
    <source>
        <dbReference type="SAM" id="Phobius"/>
    </source>
</evidence>
<feature type="transmembrane region" description="Helical" evidence="1">
    <location>
        <begin position="364"/>
        <end position="382"/>
    </location>
</feature>
<evidence type="ECO:0000313" key="3">
    <source>
        <dbReference type="Proteomes" id="UP000015520"/>
    </source>
</evidence>
<keyword evidence="1" id="KW-0472">Membrane</keyword>
<dbReference type="STRING" id="1172190.M947_09610"/>